<sequence>MYFKKNYFNKKVLPAARPFSEYKPKYNFRDKSFLFKDDFF</sequence>
<keyword evidence="2" id="KW-1185">Reference proteome</keyword>
<protein>
    <submittedName>
        <fullName evidence="1">Uncharacterized protein</fullName>
    </submittedName>
</protein>
<proteinExistence type="predicted"/>
<comment type="caution">
    <text evidence="1">The sequence shown here is derived from an EMBL/GenBank/DDBJ whole genome shotgun (WGS) entry which is preliminary data.</text>
</comment>
<gene>
    <name evidence="1" type="ORF">Ataiwa_25120</name>
</gene>
<name>A0ABQ6Q3U3_9BACT</name>
<dbReference type="Proteomes" id="UP001307705">
    <property type="component" value="Unassembled WGS sequence"/>
</dbReference>
<dbReference type="EMBL" id="BTPE01000008">
    <property type="protein sequence ID" value="GMQ34240.1"/>
    <property type="molecule type" value="Genomic_DNA"/>
</dbReference>
<accession>A0ABQ6Q3U3</accession>
<organism evidence="1 2">
    <name type="scientific">Algoriphagus taiwanensis</name>
    <dbReference type="NCBI Taxonomy" id="1445656"/>
    <lineage>
        <taxon>Bacteria</taxon>
        <taxon>Pseudomonadati</taxon>
        <taxon>Bacteroidota</taxon>
        <taxon>Cytophagia</taxon>
        <taxon>Cytophagales</taxon>
        <taxon>Cyclobacteriaceae</taxon>
        <taxon>Algoriphagus</taxon>
    </lineage>
</organism>
<reference evidence="1 2" key="1">
    <citation type="submission" date="2023-08" db="EMBL/GenBank/DDBJ databases">
        <title>Draft genome sequence of Algoriphagus taiwanensis.</title>
        <authorList>
            <person name="Takatani N."/>
            <person name="Hosokawa M."/>
            <person name="Sawabe T."/>
        </authorList>
    </citation>
    <scope>NUCLEOTIDE SEQUENCE [LARGE SCALE GENOMIC DNA]</scope>
    <source>
        <strain evidence="1 2">JCM 19755</strain>
    </source>
</reference>
<evidence type="ECO:0000313" key="1">
    <source>
        <dbReference type="EMBL" id="GMQ34240.1"/>
    </source>
</evidence>
<evidence type="ECO:0000313" key="2">
    <source>
        <dbReference type="Proteomes" id="UP001307705"/>
    </source>
</evidence>